<comment type="similarity">
    <text evidence="1 2">Belongs to the TonB-dependent receptor family.</text>
</comment>
<dbReference type="AlphaFoldDB" id="A0A286GUX5"/>
<dbReference type="InterPro" id="IPR032508">
    <property type="entry name" value="FecR_C"/>
</dbReference>
<dbReference type="Pfam" id="PF13715">
    <property type="entry name" value="CarbopepD_reg_2"/>
    <property type="match status" value="1"/>
</dbReference>
<dbReference type="PROSITE" id="PS52016">
    <property type="entry name" value="TONB_DEPENDENT_REC_3"/>
    <property type="match status" value="1"/>
</dbReference>
<evidence type="ECO:0000313" key="6">
    <source>
        <dbReference type="EMBL" id="SOD99353.1"/>
    </source>
</evidence>
<evidence type="ECO:0000259" key="4">
    <source>
        <dbReference type="Pfam" id="PF07715"/>
    </source>
</evidence>
<dbReference type="FunFam" id="2.170.130.10:FF:000003">
    <property type="entry name" value="SusC/RagA family TonB-linked outer membrane protein"/>
    <property type="match status" value="1"/>
</dbReference>
<dbReference type="SUPFAM" id="SSF49464">
    <property type="entry name" value="Carboxypeptidase regulatory domain-like"/>
    <property type="match status" value="1"/>
</dbReference>
<keyword evidence="1" id="KW-0812">Transmembrane</keyword>
<dbReference type="Pfam" id="PF07715">
    <property type="entry name" value="Plug"/>
    <property type="match status" value="1"/>
</dbReference>
<comment type="subcellular location">
    <subcellularLocation>
        <location evidence="1">Cell outer membrane</location>
        <topology evidence="1">Multi-pass membrane protein</topology>
    </subcellularLocation>
</comment>
<keyword evidence="1" id="KW-0998">Cell outer membrane</keyword>
<dbReference type="NCBIfam" id="TIGR04057">
    <property type="entry name" value="SusC_RagA_signa"/>
    <property type="match status" value="1"/>
</dbReference>
<dbReference type="OrthoDB" id="9768177at2"/>
<accession>A0A286GUX5</accession>
<keyword evidence="1" id="KW-1134">Transmembrane beta strand</keyword>
<dbReference type="Gene3D" id="2.170.130.10">
    <property type="entry name" value="TonB-dependent receptor, plug domain"/>
    <property type="match status" value="1"/>
</dbReference>
<keyword evidence="2" id="KW-0798">TonB box</keyword>
<dbReference type="Pfam" id="PF00593">
    <property type="entry name" value="TonB_dep_Rec_b-barrel"/>
    <property type="match status" value="1"/>
</dbReference>
<evidence type="ECO:0000259" key="3">
    <source>
        <dbReference type="Pfam" id="PF00593"/>
    </source>
</evidence>
<feature type="domain" description="TonB-dependent receptor plug" evidence="4">
    <location>
        <begin position="255"/>
        <end position="362"/>
    </location>
</feature>
<dbReference type="InterPro" id="IPR023996">
    <property type="entry name" value="TonB-dep_OMP_SusC/RagA"/>
</dbReference>
<evidence type="ECO:0000256" key="1">
    <source>
        <dbReference type="PROSITE-ProRule" id="PRU01360"/>
    </source>
</evidence>
<dbReference type="Pfam" id="PF16344">
    <property type="entry name" value="FecR_C"/>
    <property type="match status" value="1"/>
</dbReference>
<protein>
    <submittedName>
        <fullName evidence="6">TonB-linked outer membrane protein, SusC/RagA family</fullName>
    </submittedName>
</protein>
<dbReference type="GO" id="GO:0009279">
    <property type="term" value="C:cell outer membrane"/>
    <property type="evidence" value="ECO:0007669"/>
    <property type="project" value="UniProtKB-SubCell"/>
</dbReference>
<sequence length="1169" mass="128893">MKRRILFYTTLWLSSFSGIQEGVAQLTFASIHRRKEGTPTQETNTSLIVLLKKLELTYKTSFVYQKELLENKTFSGAVNENDKLEQVLDRVLTPAKLRFQKLKGGGYTILPRKIGKNSSAETEPLKASGTQPLEPEADKELAINSLTARVDMQAFSTAKPADIVVKGRVTDNDKGDPIPGASIVLKGANKGTNTDANGQYSISVPNANAVLVFSFVGFEKQEVTVGNRTQVNITLKNDLKELNEVVVVGFGTQKKINATGAISTIGTKELIQSPVANISNSLVGRLPGLFATQSGGEPGNDGSKIRIRGVGTFSGSTDPLTLVDGIQVDNYNNIDPNEIESVTILKDASSTAVYGIRGANGVLIITTKRGKVGPPKVSYTFNQGFNSFTDLRQMMNSGDYATHFNDALKADTYVNGTTYTPRYTDQDIELYRNGQDPIFHPNVNWFDVMFKKVSKQSQHNVNISGGQNKVRYFVSAGYFSQEGLFKDTKDVVDAFSPQSLFQRYNLRSNFNFDVTSRLRMTLDLSSQTEVRSGNNGSSTERVVGDIARASPLSTPGVVDGKVVNILTGSQNNPYASLLYPNLAGGLKRSYRNYLNGNFRMDYDLGFLTNGLSVHGNVAMQTYNDQQIVNTKTLITYLAVKLPDGSVNYVPSTTEAQFGFSQSGNYNRRITAEAGVDYKQSFGVHNVTGLLLYNQQKTFDPALAFLVPKGYQSFVGRATYDYNGRYLAEVNVGYNGTENFAPGKRFGLFPAYSLGWVASQEPFFPKSGFVTFLKVRGSYGEVGNDNIGGTRFLYRETSYSSVPNMYYFGNVGSTYSGFTGIREGATGNPNVTWERAVKQNIGLELWFLKDKIKFTGDVFSEKRSDILATPQTISSITGLSQPASNLGRMENKGYEGDITYIDKVGGLGYRISANFSFARNKVTFRDEVPNQFAYQNRTGQRLGQNFGLIAEGLFNSWEEVNNTSRPVYAYSNNKIQPGDIKYVDYNGDGIVNNFDAVPIGFSNLPEKTFGASIGLNYKGFDLSVLFQGVGNVSHYYTRFQRGTGYGQAPPEGSPSYMNESWTQERYDAGLPIRFPRFSVNANPNGEGSSYWLADASYVRIKNAEIGYRLSEGLLKRLHIGACRIYVNANNLFTWKSMYPGIDPENTSTGDTNTEPYPLVRTINTGVNLSF</sequence>
<dbReference type="SUPFAM" id="SSF56935">
    <property type="entry name" value="Porins"/>
    <property type="match status" value="1"/>
</dbReference>
<dbReference type="FunFam" id="2.60.40.1120:FF:000003">
    <property type="entry name" value="Outer membrane protein Omp121"/>
    <property type="match status" value="1"/>
</dbReference>
<proteinExistence type="inferred from homology"/>
<evidence type="ECO:0000259" key="5">
    <source>
        <dbReference type="Pfam" id="PF16344"/>
    </source>
</evidence>
<feature type="domain" description="TonB-dependent receptor-like beta-barrel" evidence="3">
    <location>
        <begin position="577"/>
        <end position="1130"/>
    </location>
</feature>
<organism evidence="6 7">
    <name type="scientific">Spirosoma fluviale</name>
    <dbReference type="NCBI Taxonomy" id="1597977"/>
    <lineage>
        <taxon>Bacteria</taxon>
        <taxon>Pseudomonadati</taxon>
        <taxon>Bacteroidota</taxon>
        <taxon>Cytophagia</taxon>
        <taxon>Cytophagales</taxon>
        <taxon>Cytophagaceae</taxon>
        <taxon>Spirosoma</taxon>
    </lineage>
</organism>
<gene>
    <name evidence="6" type="ORF">SAMN06269250_6381</name>
</gene>
<dbReference type="InterPro" id="IPR039426">
    <property type="entry name" value="TonB-dep_rcpt-like"/>
</dbReference>
<keyword evidence="1" id="KW-0813">Transport</keyword>
<feature type="domain" description="Protein FecR C-terminal" evidence="5">
    <location>
        <begin position="44"/>
        <end position="107"/>
    </location>
</feature>
<reference evidence="7" key="1">
    <citation type="submission" date="2017-09" db="EMBL/GenBank/DDBJ databases">
        <authorList>
            <person name="Varghese N."/>
            <person name="Submissions S."/>
        </authorList>
    </citation>
    <scope>NUCLEOTIDE SEQUENCE [LARGE SCALE GENOMIC DNA]</scope>
    <source>
        <strain evidence="7">DSM 29961</strain>
    </source>
</reference>
<dbReference type="Proteomes" id="UP000219452">
    <property type="component" value="Unassembled WGS sequence"/>
</dbReference>
<dbReference type="NCBIfam" id="TIGR04056">
    <property type="entry name" value="OMP_RagA_SusC"/>
    <property type="match status" value="1"/>
</dbReference>
<dbReference type="InterPro" id="IPR000531">
    <property type="entry name" value="Beta-barrel_TonB"/>
</dbReference>
<keyword evidence="1 2" id="KW-0472">Membrane</keyword>
<keyword evidence="7" id="KW-1185">Reference proteome</keyword>
<dbReference type="RefSeq" id="WP_097131829.1">
    <property type="nucleotide sequence ID" value="NZ_OCNH01000009.1"/>
</dbReference>
<dbReference type="EMBL" id="OCNH01000009">
    <property type="protein sequence ID" value="SOD99353.1"/>
    <property type="molecule type" value="Genomic_DNA"/>
</dbReference>
<dbReference type="Gene3D" id="3.55.50.30">
    <property type="match status" value="1"/>
</dbReference>
<dbReference type="InterPro" id="IPR023997">
    <property type="entry name" value="TonB-dep_OMP_SusC/RagA_CS"/>
</dbReference>
<evidence type="ECO:0000256" key="2">
    <source>
        <dbReference type="RuleBase" id="RU003357"/>
    </source>
</evidence>
<evidence type="ECO:0000313" key="7">
    <source>
        <dbReference type="Proteomes" id="UP000219452"/>
    </source>
</evidence>
<name>A0A286GUX5_9BACT</name>
<dbReference type="Gene3D" id="2.60.40.1120">
    <property type="entry name" value="Carboxypeptidase-like, regulatory domain"/>
    <property type="match status" value="1"/>
</dbReference>
<dbReference type="InterPro" id="IPR008969">
    <property type="entry name" value="CarboxyPept-like_regulatory"/>
</dbReference>
<dbReference type="InterPro" id="IPR037066">
    <property type="entry name" value="Plug_dom_sf"/>
</dbReference>
<dbReference type="InterPro" id="IPR012910">
    <property type="entry name" value="Plug_dom"/>
</dbReference>